<dbReference type="SUPFAM" id="SSF52540">
    <property type="entry name" value="P-loop containing nucleoside triphosphate hydrolases"/>
    <property type="match status" value="1"/>
</dbReference>
<protein>
    <recommendedName>
        <fullName evidence="3">Shikimate kinase</fullName>
    </recommendedName>
</protein>
<dbReference type="EMBL" id="CP036259">
    <property type="protein sequence ID" value="QDR79335.1"/>
    <property type="molecule type" value="Genomic_DNA"/>
</dbReference>
<organism evidence="1 2">
    <name type="scientific">Sporomusa termitida</name>
    <dbReference type="NCBI Taxonomy" id="2377"/>
    <lineage>
        <taxon>Bacteria</taxon>
        <taxon>Bacillati</taxon>
        <taxon>Bacillota</taxon>
        <taxon>Negativicutes</taxon>
        <taxon>Selenomonadales</taxon>
        <taxon>Sporomusaceae</taxon>
        <taxon>Sporomusa</taxon>
    </lineage>
</organism>
<dbReference type="PANTHER" id="PTHR37816">
    <property type="entry name" value="YALI0E33011P"/>
    <property type="match status" value="1"/>
</dbReference>
<dbReference type="AlphaFoldDB" id="A0A517DPN9"/>
<dbReference type="Pfam" id="PF13238">
    <property type="entry name" value="AAA_18"/>
    <property type="match status" value="1"/>
</dbReference>
<gene>
    <name evidence="1" type="ORF">SPTER_06080</name>
</gene>
<dbReference type="NCBIfam" id="NF004861">
    <property type="entry name" value="PRK06217.1"/>
    <property type="match status" value="1"/>
</dbReference>
<evidence type="ECO:0000313" key="2">
    <source>
        <dbReference type="Proteomes" id="UP000320776"/>
    </source>
</evidence>
<dbReference type="OrthoDB" id="9800332at2"/>
<evidence type="ECO:0000313" key="1">
    <source>
        <dbReference type="EMBL" id="QDR79335.1"/>
    </source>
</evidence>
<dbReference type="PANTHER" id="PTHR37816:SF2">
    <property type="entry name" value="DNA TOPOLOGY MODULATION PROTEIN FLAR-RELATED PROTEIN"/>
    <property type="match status" value="1"/>
</dbReference>
<name>A0A517DPN9_9FIRM</name>
<keyword evidence="2" id="KW-1185">Reference proteome</keyword>
<dbReference type="InterPro" id="IPR027417">
    <property type="entry name" value="P-loop_NTPase"/>
</dbReference>
<sequence>MIEKIHILGAAGSGTTTLGRTLAVQLGYQHFDTDHYFWLPTKPPFQVKRDVQDRQQFLAKDLDSADRWILSGSLCGWGDIFIPKFELVVYLWIPKDLRMERLLKREIQRYGAAAVKANGKRHAAANAFLEWAAGYDEGGLNMRSKMLHEQWLAALPCKVLRLEGDLSVEERAAAIHTCTNVP</sequence>
<dbReference type="KEGG" id="sted:SPTER_06080"/>
<dbReference type="Proteomes" id="UP000320776">
    <property type="component" value="Chromosome"/>
</dbReference>
<proteinExistence type="predicted"/>
<accession>A0A517DPN9</accession>
<reference evidence="1 2" key="1">
    <citation type="submission" date="2019-02" db="EMBL/GenBank/DDBJ databases">
        <title>Closed genome of Sporomusa termitida DSM 4440.</title>
        <authorList>
            <person name="Poehlein A."/>
            <person name="Daniel R."/>
        </authorList>
    </citation>
    <scope>NUCLEOTIDE SEQUENCE [LARGE SCALE GENOMIC DNA]</scope>
    <source>
        <strain evidence="1 2">DSM 4440</strain>
    </source>
</reference>
<dbReference type="Gene3D" id="3.40.50.300">
    <property type="entry name" value="P-loop containing nucleotide triphosphate hydrolases"/>
    <property type="match status" value="1"/>
</dbReference>
<dbReference type="InterPro" id="IPR052922">
    <property type="entry name" value="Cytidylate_Kinase-2"/>
</dbReference>
<evidence type="ECO:0008006" key="3">
    <source>
        <dbReference type="Google" id="ProtNLM"/>
    </source>
</evidence>